<dbReference type="Pfam" id="PF12014">
    <property type="entry name" value="Cyclin_D1_bind"/>
    <property type="match status" value="1"/>
</dbReference>
<sequence length="333" mass="38595">MYLPPHDPHVDDPMRFKPLFRIHLMERKCATVECMYGHKGPHNGHIQIVKKDEFSTKCNQTDHHRMSGGRQEEFRTWLREEWGRTLEDIFHEHMQELILMKFIYTSQYDNCLTYRRIYLPPSSPDDLIKPGLFKGTYGSHGLEIVMLSFHGRKAKGTKITGDPNIPAGQQTVEIDLAHPLRLPDIENLRDFSELSRIVLEVQEQVRREEQEEEQRQEGEDRSQPRTRRQLPSLLCCPWESYQGTKTIPGPAEFGNTYKIAYLCQLLFEMERATFEARAVFVCALPARRSPSLSCSGFPPLLSYLLCSCLILSYRALISSPTSLSDRYPVNFSK</sequence>
<keyword evidence="5" id="KW-1185">Reference proteome</keyword>
<reference evidence="4" key="3">
    <citation type="submission" date="2025-09" db="UniProtKB">
        <authorList>
            <consortium name="Ensembl"/>
        </authorList>
    </citation>
    <scope>IDENTIFICATION</scope>
</reference>
<feature type="compositionally biased region" description="Basic and acidic residues" evidence="3">
    <location>
        <begin position="205"/>
        <end position="223"/>
    </location>
</feature>
<dbReference type="AlphaFoldDB" id="A0A493T6V8"/>
<dbReference type="PANTHER" id="PTHR10706:SF130">
    <property type="entry name" value="F-BOX ONLY PROTEIN 31"/>
    <property type="match status" value="1"/>
</dbReference>
<dbReference type="GO" id="GO:0031146">
    <property type="term" value="P:SCF-dependent proteasomal ubiquitin-dependent protein catabolic process"/>
    <property type="evidence" value="ECO:0007669"/>
    <property type="project" value="TreeGrafter"/>
</dbReference>
<dbReference type="PANTHER" id="PTHR10706">
    <property type="entry name" value="F-BOX FAMILY PROTEIN"/>
    <property type="match status" value="1"/>
</dbReference>
<evidence type="ECO:0008006" key="6">
    <source>
        <dbReference type="Google" id="ProtNLM"/>
    </source>
</evidence>
<keyword evidence="2" id="KW-0833">Ubl conjugation pathway</keyword>
<evidence type="ECO:0000256" key="3">
    <source>
        <dbReference type="SAM" id="MobiDB-lite"/>
    </source>
</evidence>
<dbReference type="Ensembl" id="ENSAPLT00000034858.1">
    <property type="protein sequence ID" value="ENSAPLP00000021385.1"/>
    <property type="gene ID" value="ENSAPLG00000026309.1"/>
</dbReference>
<evidence type="ECO:0000256" key="1">
    <source>
        <dbReference type="ARBA" id="ARBA00004906"/>
    </source>
</evidence>
<dbReference type="UniPathway" id="UPA00143"/>
<reference evidence="4 5" key="1">
    <citation type="submission" date="2017-10" db="EMBL/GenBank/DDBJ databases">
        <title>A new Pekin duck reference genome.</title>
        <authorList>
            <person name="Hou Z.-C."/>
            <person name="Zhou Z.-K."/>
            <person name="Zhu F."/>
            <person name="Hou S.-S."/>
        </authorList>
    </citation>
    <scope>NUCLEOTIDE SEQUENCE [LARGE SCALE GENOMIC DNA]</scope>
</reference>
<evidence type="ECO:0000313" key="5">
    <source>
        <dbReference type="Proteomes" id="UP000016666"/>
    </source>
</evidence>
<evidence type="ECO:0000313" key="4">
    <source>
        <dbReference type="Ensembl" id="ENSAPLP00000021385.1"/>
    </source>
</evidence>
<dbReference type="GeneTree" id="ENSGT00390000001368"/>
<accession>A0A493T6V8</accession>
<proteinExistence type="predicted"/>
<evidence type="ECO:0000256" key="2">
    <source>
        <dbReference type="ARBA" id="ARBA00022786"/>
    </source>
</evidence>
<dbReference type="Proteomes" id="UP000016666">
    <property type="component" value="Chromosome 12"/>
</dbReference>
<organism evidence="4 5">
    <name type="scientific">Anas platyrhynchos platyrhynchos</name>
    <name type="common">Northern mallard</name>
    <dbReference type="NCBI Taxonomy" id="8840"/>
    <lineage>
        <taxon>Eukaryota</taxon>
        <taxon>Metazoa</taxon>
        <taxon>Chordata</taxon>
        <taxon>Craniata</taxon>
        <taxon>Vertebrata</taxon>
        <taxon>Euteleostomi</taxon>
        <taxon>Archelosauria</taxon>
        <taxon>Archosauria</taxon>
        <taxon>Dinosauria</taxon>
        <taxon>Saurischia</taxon>
        <taxon>Theropoda</taxon>
        <taxon>Coelurosauria</taxon>
        <taxon>Aves</taxon>
        <taxon>Neognathae</taxon>
        <taxon>Galloanserae</taxon>
        <taxon>Anseriformes</taxon>
        <taxon>Anatidae</taxon>
        <taxon>Anatinae</taxon>
        <taxon>Anas</taxon>
    </lineage>
</organism>
<dbReference type="GO" id="GO:0019005">
    <property type="term" value="C:SCF ubiquitin ligase complex"/>
    <property type="evidence" value="ECO:0007669"/>
    <property type="project" value="TreeGrafter"/>
</dbReference>
<feature type="region of interest" description="Disordered" evidence="3">
    <location>
        <begin position="205"/>
        <end position="227"/>
    </location>
</feature>
<reference evidence="4" key="2">
    <citation type="submission" date="2025-08" db="UniProtKB">
        <authorList>
            <consortium name="Ensembl"/>
        </authorList>
    </citation>
    <scope>IDENTIFICATION</scope>
</reference>
<name>A0A493T6V8_ANAPP</name>
<protein>
    <recommendedName>
        <fullName evidence="6">F-box protein 31</fullName>
    </recommendedName>
</protein>
<dbReference type="InterPro" id="IPR045048">
    <property type="entry name" value="FBXO31/39"/>
</dbReference>
<dbReference type="GO" id="GO:0016567">
    <property type="term" value="P:protein ubiquitination"/>
    <property type="evidence" value="ECO:0007669"/>
    <property type="project" value="UniProtKB-UniPathway"/>
</dbReference>
<comment type="pathway">
    <text evidence="1">Protein modification; protein ubiquitination.</text>
</comment>